<feature type="transmembrane region" description="Helical" evidence="9">
    <location>
        <begin position="477"/>
        <end position="494"/>
    </location>
</feature>
<accession>A0A949JCI6</accession>
<feature type="transmembrane region" description="Helical" evidence="9">
    <location>
        <begin position="58"/>
        <end position="78"/>
    </location>
</feature>
<evidence type="ECO:0000256" key="3">
    <source>
        <dbReference type="ARBA" id="ARBA00022475"/>
    </source>
</evidence>
<evidence type="ECO:0000256" key="8">
    <source>
        <dbReference type="SAM" id="MobiDB-lite"/>
    </source>
</evidence>
<feature type="transmembrane region" description="Helical" evidence="9">
    <location>
        <begin position="21"/>
        <end position="46"/>
    </location>
</feature>
<feature type="transmembrane region" description="Helical" evidence="9">
    <location>
        <begin position="207"/>
        <end position="226"/>
    </location>
</feature>
<dbReference type="InterPro" id="IPR020846">
    <property type="entry name" value="MFS_dom"/>
</dbReference>
<keyword evidence="7" id="KW-0046">Antibiotic resistance</keyword>
<comment type="caution">
    <text evidence="11">The sequence shown here is derived from an EMBL/GenBank/DDBJ whole genome shotgun (WGS) entry which is preliminary data.</text>
</comment>
<evidence type="ECO:0000259" key="10">
    <source>
        <dbReference type="PROSITE" id="PS50850"/>
    </source>
</evidence>
<dbReference type="EMBL" id="JAELVF020000001">
    <property type="protein sequence ID" value="MBU7596937.1"/>
    <property type="molecule type" value="Genomic_DNA"/>
</dbReference>
<evidence type="ECO:0000256" key="1">
    <source>
        <dbReference type="ARBA" id="ARBA00004651"/>
    </source>
</evidence>
<keyword evidence="3" id="KW-1003">Cell membrane</keyword>
<dbReference type="SUPFAM" id="SSF103473">
    <property type="entry name" value="MFS general substrate transporter"/>
    <property type="match status" value="1"/>
</dbReference>
<feature type="transmembrane region" description="Helical" evidence="9">
    <location>
        <begin position="171"/>
        <end position="195"/>
    </location>
</feature>
<evidence type="ECO:0000256" key="9">
    <source>
        <dbReference type="SAM" id="Phobius"/>
    </source>
</evidence>
<dbReference type="GO" id="GO:0046677">
    <property type="term" value="P:response to antibiotic"/>
    <property type="evidence" value="ECO:0007669"/>
    <property type="project" value="UniProtKB-KW"/>
</dbReference>
<dbReference type="Proteomes" id="UP000694501">
    <property type="component" value="Unassembled WGS sequence"/>
</dbReference>
<evidence type="ECO:0000313" key="12">
    <source>
        <dbReference type="Proteomes" id="UP000694501"/>
    </source>
</evidence>
<proteinExistence type="predicted"/>
<feature type="transmembrane region" description="Helical" evidence="9">
    <location>
        <begin position="311"/>
        <end position="331"/>
    </location>
</feature>
<sequence>MRSFTQSHAAPARAGRREWAALCVLLLPLLLVSMDVSVLYFAVPFIAQELGPTATEQLWILDIYAFVLAGLLLTMGALGDRIGRRRLLLIGAVAFGAASLAAAYADGPGELITARALLGLGGATLMPATLALIRNLFRDPRQRATAIAIWSAVLSSGVALGPVISGVLLEHYWWGSVFLINLPAMLTLLALAPFLVPESRNERAGRFDRLSSLLSLAAILPAVYAVKETAAHGFQALDGLALALAAVFGVLFVRRQSRCPHPMLPPDLFRVRGVPAALASQLVAMFVMVGSAVFTTQYLQMVLGYSPLTAALWSLLPPLGVAVAAPAAVTLARTVNRAYLIAAGFCLAVAGLLLIVRVEVDSPLWHVLVGIGVCSAGLAAVMTLMTDLVVGAAPPERAGSASATVECASELGGALGMAILGSIGAAVYRGEIRDTLADGPAAETLGGAVQMAGQLPDEAGRTLLAAARTAFTNGMNVAALVAAVLALATAGLAAHRLRHTGTTPTGQPVDDTSAPSGDAAATARDTFAPATARGSDRGATAPEPRVAGPGEPGGVPGSDRGLVRD</sequence>
<keyword evidence="5 9" id="KW-1133">Transmembrane helix</keyword>
<feature type="transmembrane region" description="Helical" evidence="9">
    <location>
        <begin position="145"/>
        <end position="165"/>
    </location>
</feature>
<evidence type="ECO:0000256" key="7">
    <source>
        <dbReference type="ARBA" id="ARBA00023251"/>
    </source>
</evidence>
<dbReference type="GO" id="GO:0005886">
    <property type="term" value="C:plasma membrane"/>
    <property type="evidence" value="ECO:0007669"/>
    <property type="project" value="UniProtKB-SubCell"/>
</dbReference>
<feature type="region of interest" description="Disordered" evidence="8">
    <location>
        <begin position="499"/>
        <end position="565"/>
    </location>
</feature>
<dbReference type="PANTHER" id="PTHR42718">
    <property type="entry name" value="MAJOR FACILITATOR SUPERFAMILY MULTIDRUG TRANSPORTER MFSC"/>
    <property type="match status" value="1"/>
</dbReference>
<feature type="transmembrane region" description="Helical" evidence="9">
    <location>
        <begin position="274"/>
        <end position="299"/>
    </location>
</feature>
<gene>
    <name evidence="11" type="ORF">JGS22_004615</name>
</gene>
<organism evidence="11 12">
    <name type="scientific">Streptomyces tardus</name>
    <dbReference type="NCBI Taxonomy" id="2780544"/>
    <lineage>
        <taxon>Bacteria</taxon>
        <taxon>Bacillati</taxon>
        <taxon>Actinomycetota</taxon>
        <taxon>Actinomycetes</taxon>
        <taxon>Kitasatosporales</taxon>
        <taxon>Streptomycetaceae</taxon>
        <taxon>Streptomyces</taxon>
    </lineage>
</organism>
<evidence type="ECO:0000256" key="5">
    <source>
        <dbReference type="ARBA" id="ARBA00022989"/>
    </source>
</evidence>
<dbReference type="InterPro" id="IPR036259">
    <property type="entry name" value="MFS_trans_sf"/>
</dbReference>
<feature type="transmembrane region" description="Helical" evidence="9">
    <location>
        <begin position="338"/>
        <end position="358"/>
    </location>
</feature>
<dbReference type="Pfam" id="PF07690">
    <property type="entry name" value="MFS_1"/>
    <property type="match status" value="1"/>
</dbReference>
<feature type="compositionally biased region" description="Low complexity" evidence="8">
    <location>
        <begin position="518"/>
        <end position="533"/>
    </location>
</feature>
<dbReference type="PANTHER" id="PTHR42718:SF47">
    <property type="entry name" value="METHYL VIOLOGEN RESISTANCE PROTEIN SMVA"/>
    <property type="match status" value="1"/>
</dbReference>
<dbReference type="InterPro" id="IPR011701">
    <property type="entry name" value="MFS"/>
</dbReference>
<reference evidence="11" key="1">
    <citation type="submission" date="2021-06" db="EMBL/GenBank/DDBJ databases">
        <title>Sequencing of actinobacteria type strains.</title>
        <authorList>
            <person name="Nguyen G.-S."/>
            <person name="Wentzel A."/>
        </authorList>
    </citation>
    <scope>NUCLEOTIDE SEQUENCE</scope>
    <source>
        <strain evidence="11">P38-E01</strain>
    </source>
</reference>
<dbReference type="CDD" id="cd17321">
    <property type="entry name" value="MFS_MMR_MDR_like"/>
    <property type="match status" value="1"/>
</dbReference>
<dbReference type="Gene3D" id="1.20.1720.10">
    <property type="entry name" value="Multidrug resistance protein D"/>
    <property type="match status" value="1"/>
</dbReference>
<keyword evidence="6 9" id="KW-0472">Membrane</keyword>
<comment type="subcellular location">
    <subcellularLocation>
        <location evidence="1">Cell membrane</location>
        <topology evidence="1">Multi-pass membrane protein</topology>
    </subcellularLocation>
</comment>
<name>A0A949JCI6_9ACTN</name>
<dbReference type="AlphaFoldDB" id="A0A949JCI6"/>
<keyword evidence="4 9" id="KW-0812">Transmembrane</keyword>
<dbReference type="Gene3D" id="1.20.1250.20">
    <property type="entry name" value="MFS general substrate transporter like domains"/>
    <property type="match status" value="1"/>
</dbReference>
<feature type="transmembrane region" description="Helical" evidence="9">
    <location>
        <begin position="87"/>
        <end position="105"/>
    </location>
</feature>
<evidence type="ECO:0000256" key="4">
    <source>
        <dbReference type="ARBA" id="ARBA00022692"/>
    </source>
</evidence>
<keyword evidence="12" id="KW-1185">Reference proteome</keyword>
<dbReference type="GO" id="GO:0022857">
    <property type="term" value="F:transmembrane transporter activity"/>
    <property type="evidence" value="ECO:0007669"/>
    <property type="project" value="InterPro"/>
</dbReference>
<evidence type="ECO:0000256" key="6">
    <source>
        <dbReference type="ARBA" id="ARBA00023136"/>
    </source>
</evidence>
<feature type="transmembrane region" description="Helical" evidence="9">
    <location>
        <begin position="111"/>
        <end position="133"/>
    </location>
</feature>
<feature type="transmembrane region" description="Helical" evidence="9">
    <location>
        <begin position="411"/>
        <end position="428"/>
    </location>
</feature>
<keyword evidence="2" id="KW-0813">Transport</keyword>
<feature type="domain" description="Major facilitator superfamily (MFS) profile" evidence="10">
    <location>
        <begin position="21"/>
        <end position="501"/>
    </location>
</feature>
<evidence type="ECO:0000313" key="11">
    <source>
        <dbReference type="EMBL" id="MBU7596937.1"/>
    </source>
</evidence>
<dbReference type="PROSITE" id="PS50850">
    <property type="entry name" value="MFS"/>
    <property type="match status" value="1"/>
</dbReference>
<dbReference type="RefSeq" id="WP_211039059.1">
    <property type="nucleotide sequence ID" value="NZ_JAELVF020000001.1"/>
</dbReference>
<protein>
    <submittedName>
        <fullName evidence="11">MFS transporter</fullName>
    </submittedName>
</protein>
<feature type="transmembrane region" description="Helical" evidence="9">
    <location>
        <begin position="364"/>
        <end position="390"/>
    </location>
</feature>
<evidence type="ECO:0000256" key="2">
    <source>
        <dbReference type="ARBA" id="ARBA00022448"/>
    </source>
</evidence>
<feature type="transmembrane region" description="Helical" evidence="9">
    <location>
        <begin position="232"/>
        <end position="253"/>
    </location>
</feature>